<dbReference type="AlphaFoldDB" id="A0A4R8XP05"/>
<feature type="transmembrane region" description="Helical" evidence="1">
    <location>
        <begin position="74"/>
        <end position="97"/>
    </location>
</feature>
<protein>
    <submittedName>
        <fullName evidence="2">Uncharacterized protein</fullName>
    </submittedName>
</protein>
<comment type="caution">
    <text evidence="2">The sequence shown here is derived from an EMBL/GenBank/DDBJ whole genome shotgun (WGS) entry which is preliminary data.</text>
</comment>
<dbReference type="EMBL" id="SOGN01000044">
    <property type="protein sequence ID" value="TFC79677.1"/>
    <property type="molecule type" value="Genomic_DNA"/>
</dbReference>
<name>A0A4R8XP05_9MICO</name>
<evidence type="ECO:0000256" key="1">
    <source>
        <dbReference type="SAM" id="Phobius"/>
    </source>
</evidence>
<proteinExistence type="predicted"/>
<dbReference type="OrthoDB" id="5007275at2"/>
<organism evidence="2 3">
    <name type="scientific">Cryobacterium cheniae</name>
    <dbReference type="NCBI Taxonomy" id="1259262"/>
    <lineage>
        <taxon>Bacteria</taxon>
        <taxon>Bacillati</taxon>
        <taxon>Actinomycetota</taxon>
        <taxon>Actinomycetes</taxon>
        <taxon>Micrococcales</taxon>
        <taxon>Microbacteriaceae</taxon>
        <taxon>Cryobacterium</taxon>
    </lineage>
</organism>
<dbReference type="Proteomes" id="UP000298433">
    <property type="component" value="Unassembled WGS sequence"/>
</dbReference>
<keyword evidence="1" id="KW-0812">Transmembrane</keyword>
<evidence type="ECO:0000313" key="3">
    <source>
        <dbReference type="Proteomes" id="UP000298433"/>
    </source>
</evidence>
<accession>A0A4R8XP05</accession>
<feature type="transmembrane region" description="Helical" evidence="1">
    <location>
        <begin position="125"/>
        <end position="144"/>
    </location>
</feature>
<dbReference type="RefSeq" id="WP_134370309.1">
    <property type="nucleotide sequence ID" value="NZ_SOGN01000044.1"/>
</dbReference>
<keyword evidence="1" id="KW-1133">Transmembrane helix</keyword>
<evidence type="ECO:0000313" key="2">
    <source>
        <dbReference type="EMBL" id="TFC79677.1"/>
    </source>
</evidence>
<keyword evidence="1" id="KW-0472">Membrane</keyword>
<keyword evidence="3" id="KW-1185">Reference proteome</keyword>
<reference evidence="2 3" key="1">
    <citation type="submission" date="2019-03" db="EMBL/GenBank/DDBJ databases">
        <title>Genomics of glacier-inhabiting Cryobacterium strains.</title>
        <authorList>
            <person name="Liu Q."/>
            <person name="Xin Y.-H."/>
        </authorList>
    </citation>
    <scope>NUCLEOTIDE SEQUENCE [LARGE SCALE GENOMIC DNA]</scope>
    <source>
        <strain evidence="2 3">TMT2-48-2</strain>
    </source>
</reference>
<gene>
    <name evidence="2" type="ORF">E3T23_10515</name>
</gene>
<feature type="transmembrane region" description="Helical" evidence="1">
    <location>
        <begin position="47"/>
        <end position="68"/>
    </location>
</feature>
<sequence length="146" mass="15886">MVFAGPVYAALYVPIAFRKWRREPDVTGAVSLERDLIASFGTLNQKLTMTLSLILVVNLIVFVTNYLADANSELGIPCGMIAVTGGIVIFILNLIWIQRPHGIAGESIAVRNHLGAWRLIAANRVLSLLIWCGYPLVSIIGIAVTL</sequence>